<accession>A0AAE9DZI3</accession>
<dbReference type="SMART" id="SM00361">
    <property type="entry name" value="RRM_1"/>
    <property type="match status" value="1"/>
</dbReference>
<evidence type="ECO:0000256" key="2">
    <source>
        <dbReference type="PROSITE-ProRule" id="PRU00176"/>
    </source>
</evidence>
<dbReference type="InterPro" id="IPR000504">
    <property type="entry name" value="RRM_dom"/>
</dbReference>
<dbReference type="SMART" id="SM00360">
    <property type="entry name" value="RRM"/>
    <property type="match status" value="1"/>
</dbReference>
<dbReference type="SUPFAM" id="SSF54928">
    <property type="entry name" value="RNA-binding domain, RBD"/>
    <property type="match status" value="1"/>
</dbReference>
<dbReference type="InterPro" id="IPR012677">
    <property type="entry name" value="Nucleotide-bd_a/b_plait_sf"/>
</dbReference>
<reference evidence="4 5" key="1">
    <citation type="submission" date="2022-05" db="EMBL/GenBank/DDBJ databases">
        <title>Chromosome-level reference genomes for two strains of Caenorhabditis briggsae: an improved platform for comparative genomics.</title>
        <authorList>
            <person name="Stevens L."/>
            <person name="Andersen E.C."/>
        </authorList>
    </citation>
    <scope>NUCLEOTIDE SEQUENCE [LARGE SCALE GENOMIC DNA]</scope>
    <source>
        <strain evidence="4">QX1410_ONT</strain>
        <tissue evidence="4">Whole-organism</tissue>
    </source>
</reference>
<evidence type="ECO:0000313" key="5">
    <source>
        <dbReference type="Proteomes" id="UP000827892"/>
    </source>
</evidence>
<dbReference type="FunFam" id="3.30.70.330:FF:000748">
    <property type="entry name" value="RNA Binding Motif protein homolog"/>
    <property type="match status" value="1"/>
</dbReference>
<evidence type="ECO:0000259" key="3">
    <source>
        <dbReference type="PROSITE" id="PS50102"/>
    </source>
</evidence>
<dbReference type="Pfam" id="PF00076">
    <property type="entry name" value="RRM_1"/>
    <property type="match status" value="1"/>
</dbReference>
<dbReference type="AlphaFoldDB" id="A0AAE9DZI3"/>
<name>A0AAE9DZI3_CAEBR</name>
<sequence length="118" mass="13216">MVSFASAARLLCRLATTDFWRIFRHNSTVRPKIVMSGSGFSIYVGNAPYQTTEQEMGDFFSSVGTVTNVRIVLDRETGRPRGFAFVEFSEQQSAERAVNELNGADFNGRQLRVNIASR</sequence>
<evidence type="ECO:0000313" key="4">
    <source>
        <dbReference type="EMBL" id="ULU13533.1"/>
    </source>
</evidence>
<dbReference type="Proteomes" id="UP000827892">
    <property type="component" value="Chromosome I"/>
</dbReference>
<evidence type="ECO:0000256" key="1">
    <source>
        <dbReference type="ARBA" id="ARBA00022884"/>
    </source>
</evidence>
<dbReference type="GO" id="GO:0003723">
    <property type="term" value="F:RNA binding"/>
    <property type="evidence" value="ECO:0007669"/>
    <property type="project" value="UniProtKB-UniRule"/>
</dbReference>
<dbReference type="Gene3D" id="3.30.70.330">
    <property type="match status" value="1"/>
</dbReference>
<dbReference type="InterPro" id="IPR035979">
    <property type="entry name" value="RBD_domain_sf"/>
</dbReference>
<feature type="domain" description="RRM" evidence="3">
    <location>
        <begin position="40"/>
        <end position="118"/>
    </location>
</feature>
<dbReference type="PROSITE" id="PS50102">
    <property type="entry name" value="RRM"/>
    <property type="match status" value="1"/>
</dbReference>
<dbReference type="InterPro" id="IPR003954">
    <property type="entry name" value="RRM_euk-type"/>
</dbReference>
<dbReference type="PANTHER" id="PTHR48027">
    <property type="entry name" value="HETEROGENEOUS NUCLEAR RIBONUCLEOPROTEIN 87F-RELATED"/>
    <property type="match status" value="1"/>
</dbReference>
<proteinExistence type="predicted"/>
<dbReference type="EMBL" id="CP090891">
    <property type="protein sequence ID" value="ULU13533.1"/>
    <property type="molecule type" value="Genomic_DNA"/>
</dbReference>
<organism evidence="4 5">
    <name type="scientific">Caenorhabditis briggsae</name>
    <dbReference type="NCBI Taxonomy" id="6238"/>
    <lineage>
        <taxon>Eukaryota</taxon>
        <taxon>Metazoa</taxon>
        <taxon>Ecdysozoa</taxon>
        <taxon>Nematoda</taxon>
        <taxon>Chromadorea</taxon>
        <taxon>Rhabditida</taxon>
        <taxon>Rhabditina</taxon>
        <taxon>Rhabditomorpha</taxon>
        <taxon>Rhabditoidea</taxon>
        <taxon>Rhabditidae</taxon>
        <taxon>Peloderinae</taxon>
        <taxon>Caenorhabditis</taxon>
    </lineage>
</organism>
<dbReference type="InterPro" id="IPR052462">
    <property type="entry name" value="SLIRP/GR-RBP-like"/>
</dbReference>
<protein>
    <recommendedName>
        <fullName evidence="3">RRM domain-containing protein</fullName>
    </recommendedName>
</protein>
<gene>
    <name evidence="4" type="ORF">L3Y34_016198</name>
</gene>
<keyword evidence="1 2" id="KW-0694">RNA-binding</keyword>